<comment type="caution">
    <text evidence="2">The sequence shown here is derived from an EMBL/GenBank/DDBJ whole genome shotgun (WGS) entry which is preliminary data.</text>
</comment>
<protein>
    <recommendedName>
        <fullName evidence="4">Transcription factor Iwr1 domain-containing protein</fullName>
    </recommendedName>
</protein>
<feature type="region of interest" description="Disordered" evidence="1">
    <location>
        <begin position="116"/>
        <end position="231"/>
    </location>
</feature>
<name>A0A835MG93_9MAGN</name>
<feature type="compositionally biased region" description="Acidic residues" evidence="1">
    <location>
        <begin position="159"/>
        <end position="170"/>
    </location>
</feature>
<sequence length="231" mass="26020">MVDTGDSSSSANEVKSVVVRVKRKDFQSPLEAFWLEINERPLKRPLLDFGKLSLNCSSGKETVSSSDATVDILQSFVPGSSSDSSEVRTKVVERKLIFKEGIHLYIFCLDSSKQDRARRNPDKSTRVQVNEDDDFYDGPMQFDYESDDSNAKDNPLNEYPDEETSEDEDDGGKSKTFCEEFEIGSSDDQSDELQDKPYDNLGYEFGNEDLLYEEEVSGDDDYDGDGGHDCI</sequence>
<dbReference type="Proteomes" id="UP000631114">
    <property type="component" value="Unassembled WGS sequence"/>
</dbReference>
<feature type="compositionally biased region" description="Basic and acidic residues" evidence="1">
    <location>
        <begin position="116"/>
        <end position="125"/>
    </location>
</feature>
<gene>
    <name evidence="2" type="ORF">IFM89_032530</name>
</gene>
<dbReference type="PANTHER" id="PTHR31934:SF2">
    <property type="entry name" value="RNA-DIRECTED DNA METHYLATION 4"/>
    <property type="match status" value="1"/>
</dbReference>
<dbReference type="PANTHER" id="PTHR31934">
    <property type="entry name" value="ALPHA/BETA-HYDROLASES SUPERFAMILY PROTEIN"/>
    <property type="match status" value="1"/>
</dbReference>
<evidence type="ECO:0000313" key="3">
    <source>
        <dbReference type="Proteomes" id="UP000631114"/>
    </source>
</evidence>
<evidence type="ECO:0008006" key="4">
    <source>
        <dbReference type="Google" id="ProtNLM"/>
    </source>
</evidence>
<reference evidence="2 3" key="1">
    <citation type="submission" date="2020-10" db="EMBL/GenBank/DDBJ databases">
        <title>The Coptis chinensis genome and diversification of protoberbering-type alkaloids.</title>
        <authorList>
            <person name="Wang B."/>
            <person name="Shu S."/>
            <person name="Song C."/>
            <person name="Liu Y."/>
        </authorList>
    </citation>
    <scope>NUCLEOTIDE SEQUENCE [LARGE SCALE GENOMIC DNA]</scope>
    <source>
        <strain evidence="2">HL-2020</strain>
        <tissue evidence="2">Leaf</tissue>
    </source>
</reference>
<evidence type="ECO:0000256" key="1">
    <source>
        <dbReference type="SAM" id="MobiDB-lite"/>
    </source>
</evidence>
<dbReference type="OrthoDB" id="6255506at2759"/>
<evidence type="ECO:0000313" key="2">
    <source>
        <dbReference type="EMBL" id="KAF9622631.1"/>
    </source>
</evidence>
<proteinExistence type="predicted"/>
<dbReference type="EMBL" id="JADFTS010000002">
    <property type="protein sequence ID" value="KAF9622631.1"/>
    <property type="molecule type" value="Genomic_DNA"/>
</dbReference>
<keyword evidence="3" id="KW-1185">Reference proteome</keyword>
<dbReference type="AlphaFoldDB" id="A0A835MG93"/>
<feature type="compositionally biased region" description="Acidic residues" evidence="1">
    <location>
        <begin position="206"/>
        <end position="224"/>
    </location>
</feature>
<accession>A0A835MG93</accession>
<organism evidence="2 3">
    <name type="scientific">Coptis chinensis</name>
    <dbReference type="NCBI Taxonomy" id="261450"/>
    <lineage>
        <taxon>Eukaryota</taxon>
        <taxon>Viridiplantae</taxon>
        <taxon>Streptophyta</taxon>
        <taxon>Embryophyta</taxon>
        <taxon>Tracheophyta</taxon>
        <taxon>Spermatophyta</taxon>
        <taxon>Magnoliopsida</taxon>
        <taxon>Ranunculales</taxon>
        <taxon>Ranunculaceae</taxon>
        <taxon>Coptidoideae</taxon>
        <taxon>Coptis</taxon>
    </lineage>
</organism>